<organism evidence="6 7">
    <name type="scientific">Yeguia hominis</name>
    <dbReference type="NCBI Taxonomy" id="2763662"/>
    <lineage>
        <taxon>Bacteria</taxon>
        <taxon>Bacillati</taxon>
        <taxon>Bacillota</taxon>
        <taxon>Clostridia</taxon>
        <taxon>Eubacteriales</taxon>
        <taxon>Yeguiaceae</taxon>
        <taxon>Yeguia</taxon>
    </lineage>
</organism>
<keyword evidence="2" id="KW-0238">DNA-binding</keyword>
<dbReference type="PRINTS" id="PR00035">
    <property type="entry name" value="HTHGNTR"/>
</dbReference>
<feature type="domain" description="HTH gntR-type" evidence="5">
    <location>
        <begin position="7"/>
        <end position="75"/>
    </location>
</feature>
<evidence type="ECO:0000256" key="4">
    <source>
        <dbReference type="SAM" id="MobiDB-lite"/>
    </source>
</evidence>
<dbReference type="InterPro" id="IPR036390">
    <property type="entry name" value="WH_DNA-bd_sf"/>
</dbReference>
<keyword evidence="1" id="KW-0805">Transcription regulation</keyword>
<evidence type="ECO:0000313" key="6">
    <source>
        <dbReference type="EMBL" id="MBC8534067.1"/>
    </source>
</evidence>
<dbReference type="GO" id="GO:0003700">
    <property type="term" value="F:DNA-binding transcription factor activity"/>
    <property type="evidence" value="ECO:0007669"/>
    <property type="project" value="InterPro"/>
</dbReference>
<comment type="caution">
    <text evidence="6">The sequence shown here is derived from an EMBL/GenBank/DDBJ whole genome shotgun (WGS) entry which is preliminary data.</text>
</comment>
<evidence type="ECO:0000313" key="7">
    <source>
        <dbReference type="Proteomes" id="UP000651482"/>
    </source>
</evidence>
<dbReference type="EMBL" id="JACRSN010000012">
    <property type="protein sequence ID" value="MBC8534067.1"/>
    <property type="molecule type" value="Genomic_DNA"/>
</dbReference>
<accession>A0A926D9Y7</accession>
<keyword evidence="7" id="KW-1185">Reference proteome</keyword>
<dbReference type="PANTHER" id="PTHR30146:SF109">
    <property type="entry name" value="HTH-TYPE TRANSCRIPTIONAL REGULATOR GALS"/>
    <property type="match status" value="1"/>
</dbReference>
<reference evidence="6" key="1">
    <citation type="submission" date="2020-08" db="EMBL/GenBank/DDBJ databases">
        <title>Genome public.</title>
        <authorList>
            <person name="Liu C."/>
            <person name="Sun Q."/>
        </authorList>
    </citation>
    <scope>NUCLEOTIDE SEQUENCE</scope>
    <source>
        <strain evidence="6">NSJ-40</strain>
    </source>
</reference>
<dbReference type="InterPro" id="IPR000524">
    <property type="entry name" value="Tscrpt_reg_HTH_GntR"/>
</dbReference>
<dbReference type="CDD" id="cd07377">
    <property type="entry name" value="WHTH_GntR"/>
    <property type="match status" value="1"/>
</dbReference>
<evidence type="ECO:0000256" key="2">
    <source>
        <dbReference type="ARBA" id="ARBA00023125"/>
    </source>
</evidence>
<dbReference type="Proteomes" id="UP000651482">
    <property type="component" value="Unassembled WGS sequence"/>
</dbReference>
<evidence type="ECO:0000256" key="1">
    <source>
        <dbReference type="ARBA" id="ARBA00023015"/>
    </source>
</evidence>
<dbReference type="InterPro" id="IPR046335">
    <property type="entry name" value="LacI/GalR-like_sensor"/>
</dbReference>
<dbReference type="SMART" id="SM00345">
    <property type="entry name" value="HTH_GNTR"/>
    <property type="match status" value="1"/>
</dbReference>
<dbReference type="InterPro" id="IPR028082">
    <property type="entry name" value="Peripla_BP_I"/>
</dbReference>
<dbReference type="Gene3D" id="3.40.50.2300">
    <property type="match status" value="2"/>
</dbReference>
<dbReference type="RefSeq" id="WP_249319728.1">
    <property type="nucleotide sequence ID" value="NZ_JACRSN010000012.1"/>
</dbReference>
<protein>
    <submittedName>
        <fullName evidence="6">GntR family transcriptional regulator</fullName>
    </submittedName>
</protein>
<dbReference type="Gene3D" id="1.10.10.10">
    <property type="entry name" value="Winged helix-like DNA-binding domain superfamily/Winged helix DNA-binding domain"/>
    <property type="match status" value="1"/>
</dbReference>
<dbReference type="InterPro" id="IPR036388">
    <property type="entry name" value="WH-like_DNA-bd_sf"/>
</dbReference>
<evidence type="ECO:0000256" key="3">
    <source>
        <dbReference type="ARBA" id="ARBA00023163"/>
    </source>
</evidence>
<sequence>MEEQRKESKYAALCSDLREQIQQGIFGSGDKLPSEGTLSERYACSRQTVRQALNVLEHEGLIVRRRGSGTYVAGLWEKKQQTHRIGVITTYITDYIFPFIIKGIEGTAAKSGYHLVFGATKNRVENEKRLLRAFLSDGIDGLIVEGTKSALPNPNLELYHELERAGLPVVFLNGNYRELKTSICVRTDDRKCGADAAAYLFRCGCRKLGGIFKSDDIQGHDRYAGFAKAVLQNGGTLFDDALFWYTTGDYETLFSTENLTRLLSALRQCDGVVCYNDQAAYDLLMVLLSHGISVPGQLAVIGVDHAGVSEYAPVKLTTFEHPKEKMGIAAAEKLLRMIETGEREKSEQFVMPLVPRESTGVPGKKSDKK</sequence>
<dbReference type="PANTHER" id="PTHR30146">
    <property type="entry name" value="LACI-RELATED TRANSCRIPTIONAL REPRESSOR"/>
    <property type="match status" value="1"/>
</dbReference>
<dbReference type="GO" id="GO:0000976">
    <property type="term" value="F:transcription cis-regulatory region binding"/>
    <property type="evidence" value="ECO:0007669"/>
    <property type="project" value="TreeGrafter"/>
</dbReference>
<dbReference type="AlphaFoldDB" id="A0A926D9Y7"/>
<dbReference type="CDD" id="cd01541">
    <property type="entry name" value="PBP1_AraR"/>
    <property type="match status" value="1"/>
</dbReference>
<keyword evidence="3" id="KW-0804">Transcription</keyword>
<dbReference type="InterPro" id="IPR033532">
    <property type="entry name" value="AraR_ligand_bind_dom"/>
</dbReference>
<dbReference type="PROSITE" id="PS50949">
    <property type="entry name" value="HTH_GNTR"/>
    <property type="match status" value="1"/>
</dbReference>
<gene>
    <name evidence="6" type="ORF">IAG03_08640</name>
</gene>
<dbReference type="Pfam" id="PF00392">
    <property type="entry name" value="GntR"/>
    <property type="match status" value="1"/>
</dbReference>
<dbReference type="Pfam" id="PF13377">
    <property type="entry name" value="Peripla_BP_3"/>
    <property type="match status" value="1"/>
</dbReference>
<dbReference type="SUPFAM" id="SSF53822">
    <property type="entry name" value="Periplasmic binding protein-like I"/>
    <property type="match status" value="1"/>
</dbReference>
<evidence type="ECO:0000259" key="5">
    <source>
        <dbReference type="PROSITE" id="PS50949"/>
    </source>
</evidence>
<name>A0A926D9Y7_9FIRM</name>
<proteinExistence type="predicted"/>
<dbReference type="SUPFAM" id="SSF46785">
    <property type="entry name" value="Winged helix' DNA-binding domain"/>
    <property type="match status" value="1"/>
</dbReference>
<feature type="region of interest" description="Disordered" evidence="4">
    <location>
        <begin position="343"/>
        <end position="369"/>
    </location>
</feature>